<keyword evidence="7" id="KW-0430">Lectin</keyword>
<dbReference type="InterPro" id="IPR036426">
    <property type="entry name" value="Bulb-type_lectin_dom_sf"/>
</dbReference>
<dbReference type="FunFam" id="3.30.200.20:FF:000330">
    <property type="entry name" value="G-type lectin S-receptor-like serine/threonine-protein kinase At4g03230"/>
    <property type="match status" value="1"/>
</dbReference>
<dbReference type="PIRSF" id="PIRSF000641">
    <property type="entry name" value="SRK"/>
    <property type="match status" value="1"/>
</dbReference>
<proteinExistence type="inferred from homology"/>
<dbReference type="Pfam" id="PF07714">
    <property type="entry name" value="PK_Tyr_Ser-Thr"/>
    <property type="match status" value="1"/>
</dbReference>
<evidence type="ECO:0000256" key="12">
    <source>
        <dbReference type="ARBA" id="ARBA00023136"/>
    </source>
</evidence>
<keyword evidence="24" id="KW-1185">Reference proteome</keyword>
<comment type="catalytic activity">
    <reaction evidence="17 18">
        <text>L-seryl-[protein] + ATP = O-phospho-L-seryl-[protein] + ADP + H(+)</text>
        <dbReference type="Rhea" id="RHEA:17989"/>
        <dbReference type="Rhea" id="RHEA-COMP:9863"/>
        <dbReference type="Rhea" id="RHEA-COMP:11604"/>
        <dbReference type="ChEBI" id="CHEBI:15378"/>
        <dbReference type="ChEBI" id="CHEBI:29999"/>
        <dbReference type="ChEBI" id="CHEBI:30616"/>
        <dbReference type="ChEBI" id="CHEBI:83421"/>
        <dbReference type="ChEBI" id="CHEBI:456216"/>
        <dbReference type="EC" id="2.7.11.1"/>
    </reaction>
</comment>
<reference evidence="23 24" key="1">
    <citation type="journal article" date="2023" name="G3 (Bethesda)">
        <title>A haplotype-resolved chromosome-scale genome for Quercus rubra L. provides insights into the genetics of adaptive traits for red oak species.</title>
        <authorList>
            <person name="Kapoor B."/>
            <person name="Jenkins J."/>
            <person name="Schmutz J."/>
            <person name="Zhebentyayeva T."/>
            <person name="Kuelheim C."/>
            <person name="Coggeshall M."/>
            <person name="Heim C."/>
            <person name="Lasky J.R."/>
            <person name="Leites L."/>
            <person name="Islam-Faridi N."/>
            <person name="Romero-Severson J."/>
            <person name="DeLeo V.L."/>
            <person name="Lucas S.M."/>
            <person name="Lazic D."/>
            <person name="Gailing O."/>
            <person name="Carlson J."/>
            <person name="Staton M."/>
        </authorList>
    </citation>
    <scope>NUCLEOTIDE SEQUENCE [LARGE SCALE GENOMIC DNA]</scope>
    <source>
        <strain evidence="23">Pseudo-F2</strain>
    </source>
</reference>
<dbReference type="InterPro" id="IPR001245">
    <property type="entry name" value="Ser-Thr/Tyr_kinase_cat_dom"/>
</dbReference>
<evidence type="ECO:0000256" key="3">
    <source>
        <dbReference type="ARBA" id="ARBA00022527"/>
    </source>
</evidence>
<dbReference type="PANTHER" id="PTHR27002:SF1063">
    <property type="entry name" value="RECEPTOR-LIKE SERINE_THREONINE-PROTEIN KINASE"/>
    <property type="match status" value="1"/>
</dbReference>
<evidence type="ECO:0000256" key="11">
    <source>
        <dbReference type="ARBA" id="ARBA00022989"/>
    </source>
</evidence>
<comment type="subcellular location">
    <subcellularLocation>
        <location evidence="1">Cell membrane</location>
        <topology evidence="1">Single-pass type I membrane protein</topology>
    </subcellularLocation>
</comment>
<name>A0AAN7EG89_QUERU</name>
<feature type="chain" id="PRO_5042870588" description="Receptor-like serine/threonine-protein kinase" evidence="20">
    <location>
        <begin position="25"/>
        <end position="826"/>
    </location>
</feature>
<dbReference type="Gene3D" id="1.10.510.10">
    <property type="entry name" value="Transferase(Phosphotransferase) domain 1"/>
    <property type="match status" value="1"/>
</dbReference>
<dbReference type="SUPFAM" id="SSF51110">
    <property type="entry name" value="alpha-D-mannose-specific plant lectins"/>
    <property type="match status" value="1"/>
</dbReference>
<evidence type="ECO:0000256" key="10">
    <source>
        <dbReference type="ARBA" id="ARBA00022840"/>
    </source>
</evidence>
<evidence type="ECO:0000256" key="13">
    <source>
        <dbReference type="ARBA" id="ARBA00023157"/>
    </source>
</evidence>
<keyword evidence="5 19" id="KW-0812">Transmembrane</keyword>
<feature type="signal peptide" evidence="20">
    <location>
        <begin position="1"/>
        <end position="24"/>
    </location>
</feature>
<comment type="caution">
    <text evidence="23">The sequence shown here is derived from an EMBL/GenBank/DDBJ whole genome shotgun (WGS) entry which is preliminary data.</text>
</comment>
<dbReference type="CDD" id="cd00028">
    <property type="entry name" value="B_lectin"/>
    <property type="match status" value="1"/>
</dbReference>
<dbReference type="PROSITE" id="PS00108">
    <property type="entry name" value="PROTEIN_KINASE_ST"/>
    <property type="match status" value="1"/>
</dbReference>
<feature type="transmembrane region" description="Helical" evidence="19">
    <location>
        <begin position="428"/>
        <end position="452"/>
    </location>
</feature>
<dbReference type="GO" id="GO:0005524">
    <property type="term" value="F:ATP binding"/>
    <property type="evidence" value="ECO:0007669"/>
    <property type="project" value="UniProtKB-KW"/>
</dbReference>
<dbReference type="InterPro" id="IPR008271">
    <property type="entry name" value="Ser/Thr_kinase_AS"/>
</dbReference>
<evidence type="ECO:0000256" key="2">
    <source>
        <dbReference type="ARBA" id="ARBA00022475"/>
    </source>
</evidence>
<keyword evidence="14" id="KW-0675">Receptor</keyword>
<dbReference type="GO" id="GO:0004674">
    <property type="term" value="F:protein serine/threonine kinase activity"/>
    <property type="evidence" value="ECO:0007669"/>
    <property type="project" value="UniProtKB-KW"/>
</dbReference>
<evidence type="ECO:0000256" key="15">
    <source>
        <dbReference type="ARBA" id="ARBA00023180"/>
    </source>
</evidence>
<evidence type="ECO:0000256" key="18">
    <source>
        <dbReference type="PIRNR" id="PIRNR000641"/>
    </source>
</evidence>
<dbReference type="SMART" id="SM00108">
    <property type="entry name" value="B_lectin"/>
    <property type="match status" value="1"/>
</dbReference>
<evidence type="ECO:0000256" key="17">
    <source>
        <dbReference type="ARBA" id="ARBA00048679"/>
    </source>
</evidence>
<dbReference type="InterPro" id="IPR011009">
    <property type="entry name" value="Kinase-like_dom_sf"/>
</dbReference>
<dbReference type="FunFam" id="1.10.510.10:FF:000060">
    <property type="entry name" value="G-type lectin S-receptor-like serine/threonine-protein kinase"/>
    <property type="match status" value="1"/>
</dbReference>
<dbReference type="EC" id="2.7.11.1" evidence="18"/>
<evidence type="ECO:0000256" key="5">
    <source>
        <dbReference type="ARBA" id="ARBA00022692"/>
    </source>
</evidence>
<sequence length="826" mass="93578">MASEERHFIPTFLLIIIMSSFLSAALEDTLKQGDVLNSSQYLVSAKRKYTLGFFNPPYDLSKNYLGIWYTNYRGNRSVWIANRDGPISNGSGLFLTLDHLGKLMINPTGFEGDPFVIYSGGGETQNTSIVTLLDTGNLVVREVNSDGSIGSSLWESFDHPTDTLLPGMKLGVNHITGSNWSLTSWLTQDDPASGPFTLEWEAKTSRLVIKRRGVPYWSTRLIQANSLSSSGHTVFYLEYLEFNRGHKYIINNFTDVDGDYFMYSADAKEELYLDPEERGKWSWRLDCMGQMFEWDIAMMKMDFCYGYGKEKEGCEEWAQPNCRSYNQTFGFMSGFFKNMGPDRLQDNDEVSVFDNSTAIGPADCRALCWNNCDCLGYDGDGQTRCQYWAGNLTFILDDGVSRIALKYVLSKEDPSNKGNSNAEGNKKWIAPVIVTAILVLFLGTFCCLWRIYRLRGDVQRREEKHLLELTTPDRLLDADELENDGNARHNIKVFSFASIAAATNNFSPETKLGEGGFGPVYKGVLHEKREIAVKRLSRNSGQGLVEFKNELILIAKLQHMNLIRLLGCCFQGEEKMLIYEYMPNKSLDSFLFDPTKNYLLDWEKRVNIIEGIAQGLLYLHKYSRLKVILIHRDLKASNILLDENMCAKISDFGMARIFKHDGLGANTDRIVGTYGYMSPEYAMEGNFSEKSDVFSFGVLMLETVSGRRNNSFYHVNGPLNLVGYAWELWQRDAVPDLMDTTLKDSCPTHQLIRFIHVALSCLEDSAADRPTIPEVISMLKDETVPLPMIKKLAFLTRRSVINEDLQKKGSENYTVNGLSISTMDAR</sequence>
<dbReference type="EMBL" id="JAXUIC010000009">
    <property type="protein sequence ID" value="KAK4570874.1"/>
    <property type="molecule type" value="Genomic_DNA"/>
</dbReference>
<keyword evidence="4 18" id="KW-0808">Transferase</keyword>
<evidence type="ECO:0000256" key="6">
    <source>
        <dbReference type="ARBA" id="ARBA00022729"/>
    </source>
</evidence>
<keyword evidence="9 18" id="KW-0418">Kinase</keyword>
<dbReference type="InterPro" id="IPR000719">
    <property type="entry name" value="Prot_kinase_dom"/>
</dbReference>
<organism evidence="23 24">
    <name type="scientific">Quercus rubra</name>
    <name type="common">Northern red oak</name>
    <name type="synonym">Quercus borealis</name>
    <dbReference type="NCBI Taxonomy" id="3512"/>
    <lineage>
        <taxon>Eukaryota</taxon>
        <taxon>Viridiplantae</taxon>
        <taxon>Streptophyta</taxon>
        <taxon>Embryophyta</taxon>
        <taxon>Tracheophyta</taxon>
        <taxon>Spermatophyta</taxon>
        <taxon>Magnoliopsida</taxon>
        <taxon>eudicotyledons</taxon>
        <taxon>Gunneridae</taxon>
        <taxon>Pentapetalae</taxon>
        <taxon>rosids</taxon>
        <taxon>fabids</taxon>
        <taxon>Fagales</taxon>
        <taxon>Fagaceae</taxon>
        <taxon>Quercus</taxon>
    </lineage>
</organism>
<evidence type="ECO:0000313" key="23">
    <source>
        <dbReference type="EMBL" id="KAK4570874.1"/>
    </source>
</evidence>
<dbReference type="PROSITE" id="PS50927">
    <property type="entry name" value="BULB_LECTIN"/>
    <property type="match status" value="1"/>
</dbReference>
<dbReference type="Pfam" id="PF01453">
    <property type="entry name" value="B_lectin"/>
    <property type="match status" value="1"/>
</dbReference>
<dbReference type="AlphaFoldDB" id="A0AAN7EG89"/>
<evidence type="ECO:0000256" key="9">
    <source>
        <dbReference type="ARBA" id="ARBA00022777"/>
    </source>
</evidence>
<dbReference type="GO" id="GO:0030246">
    <property type="term" value="F:carbohydrate binding"/>
    <property type="evidence" value="ECO:0007669"/>
    <property type="project" value="UniProtKB-KW"/>
</dbReference>
<dbReference type="SMART" id="SM00220">
    <property type="entry name" value="S_TKc"/>
    <property type="match status" value="1"/>
</dbReference>
<dbReference type="InterPro" id="IPR001480">
    <property type="entry name" value="Bulb-type_lectin_dom"/>
</dbReference>
<evidence type="ECO:0000256" key="14">
    <source>
        <dbReference type="ARBA" id="ARBA00023170"/>
    </source>
</evidence>
<keyword evidence="13" id="KW-1015">Disulfide bond</keyword>
<comment type="catalytic activity">
    <reaction evidence="16 18">
        <text>L-threonyl-[protein] + ATP = O-phospho-L-threonyl-[protein] + ADP + H(+)</text>
        <dbReference type="Rhea" id="RHEA:46608"/>
        <dbReference type="Rhea" id="RHEA-COMP:11060"/>
        <dbReference type="Rhea" id="RHEA-COMP:11605"/>
        <dbReference type="ChEBI" id="CHEBI:15378"/>
        <dbReference type="ChEBI" id="CHEBI:30013"/>
        <dbReference type="ChEBI" id="CHEBI:30616"/>
        <dbReference type="ChEBI" id="CHEBI:61977"/>
        <dbReference type="ChEBI" id="CHEBI:456216"/>
        <dbReference type="EC" id="2.7.11.1"/>
    </reaction>
</comment>
<evidence type="ECO:0000259" key="21">
    <source>
        <dbReference type="PROSITE" id="PS50011"/>
    </source>
</evidence>
<dbReference type="PROSITE" id="PS50011">
    <property type="entry name" value="PROTEIN_KINASE_DOM"/>
    <property type="match status" value="1"/>
</dbReference>
<dbReference type="PANTHER" id="PTHR27002">
    <property type="entry name" value="RECEPTOR-LIKE SERINE/THREONINE-PROTEIN KINASE SD1-8"/>
    <property type="match status" value="1"/>
</dbReference>
<keyword evidence="2" id="KW-1003">Cell membrane</keyword>
<evidence type="ECO:0000256" key="8">
    <source>
        <dbReference type="ARBA" id="ARBA00022741"/>
    </source>
</evidence>
<dbReference type="Gene3D" id="3.30.200.20">
    <property type="entry name" value="Phosphorylase Kinase, domain 1"/>
    <property type="match status" value="1"/>
</dbReference>
<keyword evidence="10 18" id="KW-0067">ATP-binding</keyword>
<keyword evidence="8 18" id="KW-0547">Nucleotide-binding</keyword>
<evidence type="ECO:0000256" key="7">
    <source>
        <dbReference type="ARBA" id="ARBA00022734"/>
    </source>
</evidence>
<accession>A0AAN7EG89</accession>
<feature type="domain" description="Bulb-type lectin" evidence="22">
    <location>
        <begin position="27"/>
        <end position="153"/>
    </location>
</feature>
<comment type="similarity">
    <text evidence="18">Belongs to the protein kinase superfamily. Ser/Thr protein kinase family.</text>
</comment>
<keyword evidence="12 19" id="KW-0472">Membrane</keyword>
<evidence type="ECO:0000256" key="4">
    <source>
        <dbReference type="ARBA" id="ARBA00022679"/>
    </source>
</evidence>
<keyword evidence="11 19" id="KW-1133">Transmembrane helix</keyword>
<dbReference type="InterPro" id="IPR024171">
    <property type="entry name" value="SRK-like_kinase"/>
</dbReference>
<evidence type="ECO:0000256" key="19">
    <source>
        <dbReference type="SAM" id="Phobius"/>
    </source>
</evidence>
<evidence type="ECO:0000256" key="20">
    <source>
        <dbReference type="SAM" id="SignalP"/>
    </source>
</evidence>
<protein>
    <recommendedName>
        <fullName evidence="18">Receptor-like serine/threonine-protein kinase</fullName>
        <ecNumber evidence="18">2.7.11.1</ecNumber>
    </recommendedName>
</protein>
<evidence type="ECO:0000256" key="1">
    <source>
        <dbReference type="ARBA" id="ARBA00004251"/>
    </source>
</evidence>
<dbReference type="Gene3D" id="2.90.10.10">
    <property type="entry name" value="Bulb-type lectin domain"/>
    <property type="match status" value="1"/>
</dbReference>
<dbReference type="Proteomes" id="UP001324115">
    <property type="component" value="Unassembled WGS sequence"/>
</dbReference>
<dbReference type="SUPFAM" id="SSF56112">
    <property type="entry name" value="Protein kinase-like (PK-like)"/>
    <property type="match status" value="1"/>
</dbReference>
<evidence type="ECO:0000256" key="16">
    <source>
        <dbReference type="ARBA" id="ARBA00047899"/>
    </source>
</evidence>
<evidence type="ECO:0000313" key="24">
    <source>
        <dbReference type="Proteomes" id="UP001324115"/>
    </source>
</evidence>
<keyword evidence="3 18" id="KW-0723">Serine/threonine-protein kinase</keyword>
<keyword evidence="15" id="KW-0325">Glycoprotein</keyword>
<feature type="domain" description="Protein kinase" evidence="21">
    <location>
        <begin position="506"/>
        <end position="784"/>
    </location>
</feature>
<evidence type="ECO:0000259" key="22">
    <source>
        <dbReference type="PROSITE" id="PS50927"/>
    </source>
</evidence>
<dbReference type="GO" id="GO:0005886">
    <property type="term" value="C:plasma membrane"/>
    <property type="evidence" value="ECO:0007669"/>
    <property type="project" value="UniProtKB-SubCell"/>
</dbReference>
<gene>
    <name evidence="23" type="ORF">RGQ29_029650</name>
</gene>
<keyword evidence="6 20" id="KW-0732">Signal</keyword>